<dbReference type="Proteomes" id="UP000183180">
    <property type="component" value="Unassembled WGS sequence"/>
</dbReference>
<dbReference type="AlphaFoldDB" id="A0A1H2J7Q2"/>
<dbReference type="Pfam" id="PF04075">
    <property type="entry name" value="F420H2_quin_red"/>
    <property type="match status" value="1"/>
</dbReference>
<proteinExistence type="predicted"/>
<dbReference type="InterPro" id="IPR012349">
    <property type="entry name" value="Split_barrel_FMN-bd"/>
</dbReference>
<protein>
    <submittedName>
        <fullName evidence="2">Deazaflavin-dependent oxidoreductase, nitroreductase family</fullName>
    </submittedName>
    <submittedName>
        <fullName evidence="1">Nitroreductase family deazaflavin-dependent oxidoreductase</fullName>
    </submittedName>
</protein>
<dbReference type="Proteomes" id="UP001265083">
    <property type="component" value="Unassembled WGS sequence"/>
</dbReference>
<dbReference type="STRING" id="158898.SAMN04488548_1341809"/>
<evidence type="ECO:0000313" key="3">
    <source>
        <dbReference type="Proteomes" id="UP000183180"/>
    </source>
</evidence>
<evidence type="ECO:0000313" key="2">
    <source>
        <dbReference type="EMBL" id="SDU52211.1"/>
    </source>
</evidence>
<evidence type="ECO:0000313" key="4">
    <source>
        <dbReference type="Proteomes" id="UP001265083"/>
    </source>
</evidence>
<dbReference type="EMBL" id="JAVLUS010000001">
    <property type="protein sequence ID" value="MDS1112222.1"/>
    <property type="molecule type" value="Genomic_DNA"/>
</dbReference>
<dbReference type="GO" id="GO:0016491">
    <property type="term" value="F:oxidoreductase activity"/>
    <property type="evidence" value="ECO:0007669"/>
    <property type="project" value="InterPro"/>
</dbReference>
<reference evidence="2 3" key="1">
    <citation type="submission" date="2016-10" db="EMBL/GenBank/DDBJ databases">
        <authorList>
            <person name="de Groot N.N."/>
        </authorList>
    </citation>
    <scope>NUCLEOTIDE SEQUENCE [LARGE SCALE GENOMIC DNA]</scope>
    <source>
        <strain evidence="2 3">DSM 44215</strain>
    </source>
</reference>
<dbReference type="Gene3D" id="2.30.110.10">
    <property type="entry name" value="Electron Transport, Fmn-binding Protein, Chain A"/>
    <property type="match status" value="1"/>
</dbReference>
<gene>
    <name evidence="1" type="ORF">RD149_00395</name>
    <name evidence="2" type="ORF">SAMN04488548_1341809</name>
</gene>
<dbReference type="NCBIfam" id="TIGR00026">
    <property type="entry name" value="hi_GC_TIGR00026"/>
    <property type="match status" value="1"/>
</dbReference>
<keyword evidence="4" id="KW-1185">Reference proteome</keyword>
<dbReference type="OrthoDB" id="3778270at2"/>
<sequence>MRLPNALARFNKIVTNPIQRQWAPHLAPFAMVEHVGRKSGKTYSIPVLAWVDRDKLTIILTYGRHTDWVRNVQAAGSFGLIRKDKRYRVTGPRVVPSDSPDLASGAKIPARLFESALIGTLHKD</sequence>
<evidence type="ECO:0000313" key="1">
    <source>
        <dbReference type="EMBL" id="MDS1112222.1"/>
    </source>
</evidence>
<dbReference type="RefSeq" id="WP_074850127.1">
    <property type="nucleotide sequence ID" value="NZ_FNLM01000034.1"/>
</dbReference>
<reference evidence="1 4" key="2">
    <citation type="submission" date="2023-08" db="EMBL/GenBank/DDBJ databases">
        <title>Bioegradation of LLDPE and BLDPE plastic by marine bacteria from coast plastic debris.</title>
        <authorList>
            <person name="Rong Z."/>
        </authorList>
    </citation>
    <scope>NUCLEOTIDE SEQUENCE [LARGE SCALE GENOMIC DNA]</scope>
    <source>
        <strain evidence="1 4">Z-2</strain>
    </source>
</reference>
<name>A0A1H2J7Q2_9ACTN</name>
<organism evidence="2 3">
    <name type="scientific">Gordonia westfalica</name>
    <dbReference type="NCBI Taxonomy" id="158898"/>
    <lineage>
        <taxon>Bacteria</taxon>
        <taxon>Bacillati</taxon>
        <taxon>Actinomycetota</taxon>
        <taxon>Actinomycetes</taxon>
        <taxon>Mycobacteriales</taxon>
        <taxon>Gordoniaceae</taxon>
        <taxon>Gordonia</taxon>
    </lineage>
</organism>
<dbReference type="InterPro" id="IPR004378">
    <property type="entry name" value="F420H2_quin_Rdtase"/>
</dbReference>
<dbReference type="EMBL" id="FNLM01000034">
    <property type="protein sequence ID" value="SDU52211.1"/>
    <property type="molecule type" value="Genomic_DNA"/>
</dbReference>
<accession>A0A1H2J7Q2</accession>